<dbReference type="Proteomes" id="UP000054995">
    <property type="component" value="Unassembled WGS sequence"/>
</dbReference>
<keyword evidence="3" id="KW-1185">Reference proteome</keyword>
<accession>A0A0V1FJM2</accession>
<gene>
    <name evidence="2" type="ORF">T4D_1325</name>
</gene>
<evidence type="ECO:0000313" key="3">
    <source>
        <dbReference type="Proteomes" id="UP000054995"/>
    </source>
</evidence>
<comment type="caution">
    <text evidence="2">The sequence shown here is derived from an EMBL/GenBank/DDBJ whole genome shotgun (WGS) entry which is preliminary data.</text>
</comment>
<keyword evidence="1" id="KW-0472">Membrane</keyword>
<protein>
    <submittedName>
        <fullName evidence="2">Uncharacterized protein</fullName>
    </submittedName>
</protein>
<feature type="transmembrane region" description="Helical" evidence="1">
    <location>
        <begin position="12"/>
        <end position="30"/>
    </location>
</feature>
<keyword evidence="1" id="KW-1133">Transmembrane helix</keyword>
<evidence type="ECO:0000256" key="1">
    <source>
        <dbReference type="SAM" id="Phobius"/>
    </source>
</evidence>
<evidence type="ECO:0000313" key="2">
    <source>
        <dbReference type="EMBL" id="KRY86212.1"/>
    </source>
</evidence>
<name>A0A0V1FJM2_TRIPS</name>
<keyword evidence="1" id="KW-0812">Transmembrane</keyword>
<organism evidence="2 3">
    <name type="scientific">Trichinella pseudospiralis</name>
    <name type="common">Parasitic roundworm</name>
    <dbReference type="NCBI Taxonomy" id="6337"/>
    <lineage>
        <taxon>Eukaryota</taxon>
        <taxon>Metazoa</taxon>
        <taxon>Ecdysozoa</taxon>
        <taxon>Nematoda</taxon>
        <taxon>Enoplea</taxon>
        <taxon>Dorylaimia</taxon>
        <taxon>Trichinellida</taxon>
        <taxon>Trichinellidae</taxon>
        <taxon>Trichinella</taxon>
    </lineage>
</organism>
<dbReference type="AlphaFoldDB" id="A0A0V1FJM2"/>
<reference evidence="2 3" key="1">
    <citation type="submission" date="2015-01" db="EMBL/GenBank/DDBJ databases">
        <title>Evolution of Trichinella species and genotypes.</title>
        <authorList>
            <person name="Korhonen P.K."/>
            <person name="Edoardo P."/>
            <person name="Giuseppe L.R."/>
            <person name="Gasser R.B."/>
        </authorList>
    </citation>
    <scope>NUCLEOTIDE SEQUENCE [LARGE SCALE GENOMIC DNA]</scope>
    <source>
        <strain evidence="2">ISS470</strain>
    </source>
</reference>
<sequence>MTTPNRTNVEKNLRFITIIIIVINIVGILFSNNSACYADDDRKTKFGNCAADHTQAQCNGSFN</sequence>
<dbReference type="EMBL" id="JYDT01000075">
    <property type="protein sequence ID" value="KRY86212.1"/>
    <property type="molecule type" value="Genomic_DNA"/>
</dbReference>
<proteinExistence type="predicted"/>